<dbReference type="Proteomes" id="UP000005709">
    <property type="component" value="Unassembled WGS sequence"/>
</dbReference>
<dbReference type="AlphaFoldDB" id="C8PI33"/>
<protein>
    <submittedName>
        <fullName evidence="1">Uncharacterized protein</fullName>
    </submittedName>
</protein>
<proteinExistence type="predicted"/>
<keyword evidence="2" id="KW-1185">Reference proteome</keyword>
<comment type="caution">
    <text evidence="1">The sequence shown here is derived from an EMBL/GenBank/DDBJ whole genome shotgun (WGS) entry which is preliminary data.</text>
</comment>
<reference evidence="1 2" key="1">
    <citation type="submission" date="2009-07" db="EMBL/GenBank/DDBJ databases">
        <authorList>
            <person name="Madupu R."/>
            <person name="Sebastian Y."/>
            <person name="Durkin A.S."/>
            <person name="Torralba M."/>
            <person name="Methe B."/>
            <person name="Sutton G.G."/>
            <person name="Strausberg R.L."/>
            <person name="Nelson K.E."/>
        </authorList>
    </citation>
    <scope>NUCLEOTIDE SEQUENCE [LARGE SCALE GENOMIC DNA]</scope>
    <source>
        <strain evidence="1 2">RM3268</strain>
    </source>
</reference>
<name>C8PI33_9BACT</name>
<accession>C8PI33</accession>
<sequence>MRGELNLKSVAEILCRISTTKVYFNLAIAAKFNRACAS</sequence>
<gene>
    <name evidence="1" type="ORF">CAMGR0001_0014</name>
</gene>
<evidence type="ECO:0000313" key="2">
    <source>
        <dbReference type="Proteomes" id="UP000005709"/>
    </source>
</evidence>
<dbReference type="EMBL" id="ACYG01000025">
    <property type="protein sequence ID" value="EEV17423.1"/>
    <property type="molecule type" value="Genomic_DNA"/>
</dbReference>
<evidence type="ECO:0000313" key="1">
    <source>
        <dbReference type="EMBL" id="EEV17423.1"/>
    </source>
</evidence>
<organism evidence="1 2">
    <name type="scientific">Campylobacter gracilis RM3268</name>
    <dbReference type="NCBI Taxonomy" id="553220"/>
    <lineage>
        <taxon>Bacteria</taxon>
        <taxon>Pseudomonadati</taxon>
        <taxon>Campylobacterota</taxon>
        <taxon>Epsilonproteobacteria</taxon>
        <taxon>Campylobacterales</taxon>
        <taxon>Campylobacteraceae</taxon>
        <taxon>Campylobacter</taxon>
    </lineage>
</organism>